<reference evidence="2 3" key="1">
    <citation type="journal article" date="2008" name="PLoS Genet.">
        <title>Complete genome sequence of the N2-fixing broad host range endophyte Klebsiella pneumoniae 342 and virulence predictions verified in mice.</title>
        <authorList>
            <person name="Fouts D.E."/>
            <person name="Tyler H.L."/>
            <person name="DeBoy R.T."/>
            <person name="Daugherty S."/>
            <person name="Ren Q."/>
            <person name="Badger J.H."/>
            <person name="Durkin A.S."/>
            <person name="Huot H."/>
            <person name="Shrivastava S."/>
            <person name="Kothari S."/>
            <person name="Dodson R.J."/>
            <person name="Mohamoud Y."/>
            <person name="Khouri H."/>
            <person name="Roesch L.F."/>
            <person name="Krogfelt K.A."/>
            <person name="Struve C."/>
            <person name="Triplett E.W."/>
            <person name="Methe B.A."/>
        </authorList>
    </citation>
    <scope>NUCLEOTIDE SEQUENCE [LARGE SCALE GENOMIC DNA]</scope>
    <source>
        <strain evidence="2 3">342</strain>
        <plasmid evidence="3">Plasmid pKP91</plasmid>
    </source>
</reference>
<keyword evidence="1" id="KW-0812">Transmembrane</keyword>
<evidence type="ECO:0000313" key="2">
    <source>
        <dbReference type="EMBL" id="ACI12293.1"/>
    </source>
</evidence>
<evidence type="ECO:0000313" key="3">
    <source>
        <dbReference type="Proteomes" id="UP000001734"/>
    </source>
</evidence>
<feature type="transmembrane region" description="Helical" evidence="1">
    <location>
        <begin position="6"/>
        <end position="30"/>
    </location>
</feature>
<dbReference type="BioCyc" id="KPNE507522:GI0B-5804-MONOMER"/>
<geneLocation type="plasmid" evidence="2 3">
    <name>pKP91</name>
</geneLocation>
<dbReference type="AlphaFoldDB" id="B5RKJ3"/>
<dbReference type="HOGENOM" id="CLU_3252879_0_0_6"/>
<protein>
    <submittedName>
        <fullName evidence="2">Uncharacterized protein</fullName>
    </submittedName>
</protein>
<gene>
    <name evidence="2" type="ordered locus">KPK_B0034</name>
</gene>
<keyword evidence="1" id="KW-1133">Transmembrane helix</keyword>
<accession>B5RKJ3</accession>
<proteinExistence type="predicted"/>
<evidence type="ECO:0000256" key="1">
    <source>
        <dbReference type="SAM" id="Phobius"/>
    </source>
</evidence>
<name>B5RKJ3_KLEV3</name>
<keyword evidence="1" id="KW-0472">Membrane</keyword>
<organism evidence="2 3">
    <name type="scientific">Klebsiella variicola (strain 342)</name>
    <name type="common">Klebsiella pneumoniae</name>
    <dbReference type="NCBI Taxonomy" id="507522"/>
    <lineage>
        <taxon>Bacteria</taxon>
        <taxon>Pseudomonadati</taxon>
        <taxon>Pseudomonadota</taxon>
        <taxon>Gammaproteobacteria</taxon>
        <taxon>Enterobacterales</taxon>
        <taxon>Enterobacteriaceae</taxon>
        <taxon>Klebsiella/Raoultella group</taxon>
        <taxon>Klebsiella</taxon>
        <taxon>Klebsiella pneumoniae complex</taxon>
    </lineage>
</organism>
<dbReference type="Proteomes" id="UP000001734">
    <property type="component" value="Plasmid pKP91"/>
</dbReference>
<dbReference type="EMBL" id="CP000966">
    <property type="protein sequence ID" value="ACI12293.1"/>
    <property type="molecule type" value="Genomic_DNA"/>
</dbReference>
<dbReference type="KEGG" id="kpe:KPK_B0034"/>
<keyword evidence="2" id="KW-0614">Plasmid</keyword>
<sequence length="42" mass="4844">MSFSNARGFTITIFATVPFIVPLSLPFIIIEERSENRKCRIQ</sequence>